<dbReference type="Pfam" id="PF00583">
    <property type="entry name" value="Acetyltransf_1"/>
    <property type="match status" value="2"/>
</dbReference>
<feature type="domain" description="N-acetyltransferase" evidence="1">
    <location>
        <begin position="180"/>
        <end position="313"/>
    </location>
</feature>
<evidence type="ECO:0000313" key="2">
    <source>
        <dbReference type="EMBL" id="MPM32461.1"/>
    </source>
</evidence>
<sequence length="313" mass="37123">MKIINYSQEYEDSIVKLWNKCLVVDIISYEQFRKQVLFDENFNKSLALIAIEGKEVVGFILATKRQVPYLDRGLEPEKGWINLIFVREDFRKKNIGSQMIQKVEKRLKDHGVKNITVAAYSPNYFFPGIDYENYPESINFFEKLNYTRTGEAVSMQRNLWDYNMSLRVKEKKVQLEKQGYNFRKFDYKYSMDLLEFLGENFGGGWKRNALMAMQNNEAEKLIWISLDKDDKVVGFCMRKMDGNECRFGPFGVKEDLRSSGIGGVLFNLMMNDMKQNKLYYLYFLWTHGAGMRFYQKHGVEVYRNYYLYSKKIV</sequence>
<dbReference type="InterPro" id="IPR000182">
    <property type="entry name" value="GNAT_dom"/>
</dbReference>
<dbReference type="InterPro" id="IPR016181">
    <property type="entry name" value="Acyl_CoA_acyltransferase"/>
</dbReference>
<evidence type="ECO:0000259" key="1">
    <source>
        <dbReference type="PROSITE" id="PS51186"/>
    </source>
</evidence>
<proteinExistence type="predicted"/>
<accession>A0A644YX86</accession>
<dbReference type="SUPFAM" id="SSF55729">
    <property type="entry name" value="Acyl-CoA N-acyltransferases (Nat)"/>
    <property type="match status" value="2"/>
</dbReference>
<dbReference type="PANTHER" id="PTHR43617:SF38">
    <property type="entry name" value="N-ACETYLTRANSFERASE DOMAIN-CONTAINING PROTEIN"/>
    <property type="match status" value="1"/>
</dbReference>
<dbReference type="Gene3D" id="3.40.630.30">
    <property type="match status" value="2"/>
</dbReference>
<reference evidence="2" key="1">
    <citation type="submission" date="2019-08" db="EMBL/GenBank/DDBJ databases">
        <authorList>
            <person name="Kucharzyk K."/>
            <person name="Murdoch R.W."/>
            <person name="Higgins S."/>
            <person name="Loffler F."/>
        </authorList>
    </citation>
    <scope>NUCLEOTIDE SEQUENCE</scope>
</reference>
<name>A0A644YX86_9ZZZZ</name>
<gene>
    <name evidence="2" type="ORF">SDC9_79023</name>
</gene>
<dbReference type="InterPro" id="IPR050276">
    <property type="entry name" value="MshD_Acetyltransferase"/>
</dbReference>
<comment type="caution">
    <text evidence="2">The sequence shown here is derived from an EMBL/GenBank/DDBJ whole genome shotgun (WGS) entry which is preliminary data.</text>
</comment>
<feature type="domain" description="N-acetyltransferase" evidence="1">
    <location>
        <begin position="1"/>
        <end position="169"/>
    </location>
</feature>
<dbReference type="GO" id="GO:0016747">
    <property type="term" value="F:acyltransferase activity, transferring groups other than amino-acyl groups"/>
    <property type="evidence" value="ECO:0007669"/>
    <property type="project" value="InterPro"/>
</dbReference>
<dbReference type="AlphaFoldDB" id="A0A644YX86"/>
<protein>
    <recommendedName>
        <fullName evidence="1">N-acetyltransferase domain-containing protein</fullName>
    </recommendedName>
</protein>
<dbReference type="CDD" id="cd04301">
    <property type="entry name" value="NAT_SF"/>
    <property type="match status" value="2"/>
</dbReference>
<dbReference type="PANTHER" id="PTHR43617">
    <property type="entry name" value="L-AMINO ACID N-ACETYLTRANSFERASE"/>
    <property type="match status" value="1"/>
</dbReference>
<dbReference type="EMBL" id="VSSQ01006367">
    <property type="protein sequence ID" value="MPM32461.1"/>
    <property type="molecule type" value="Genomic_DNA"/>
</dbReference>
<dbReference type="PROSITE" id="PS51186">
    <property type="entry name" value="GNAT"/>
    <property type="match status" value="2"/>
</dbReference>
<organism evidence="2">
    <name type="scientific">bioreactor metagenome</name>
    <dbReference type="NCBI Taxonomy" id="1076179"/>
    <lineage>
        <taxon>unclassified sequences</taxon>
        <taxon>metagenomes</taxon>
        <taxon>ecological metagenomes</taxon>
    </lineage>
</organism>